<evidence type="ECO:0000256" key="7">
    <source>
        <dbReference type="ARBA" id="ARBA00022722"/>
    </source>
</evidence>
<sequence>MPAGVLQLHQTMRDFHAVAGFPRIIGAIDGTHVPIKAPTDDEAIFVNRKKFHSLNIQVVCDAHRMIINYVVKFPGSTHDAYIWNNSTLRTRFQRGEFRDAILLGDSGYPLEPFLMTPFANPVLRGEEEFNRCHTRTRVIIEQTFGVLKSRFRCLHRSGGNL</sequence>
<evidence type="ECO:0000256" key="5">
    <source>
        <dbReference type="ARBA" id="ARBA00015519"/>
    </source>
</evidence>
<keyword evidence="7" id="KW-0540">Nuclease</keyword>
<dbReference type="InterPro" id="IPR027806">
    <property type="entry name" value="HARBI1_dom"/>
</dbReference>
<dbReference type="AlphaFoldDB" id="A0A8B7PKN7"/>
<keyword evidence="9" id="KW-0378">Hydrolase</keyword>
<protein>
    <recommendedName>
        <fullName evidence="5">Putative nuclease HARBI1</fullName>
    </recommendedName>
    <alternativeName>
        <fullName evidence="11">Harbinger transposase-derived nuclease</fullName>
    </alternativeName>
</protein>
<evidence type="ECO:0000259" key="13">
    <source>
        <dbReference type="Pfam" id="PF13359"/>
    </source>
</evidence>
<gene>
    <name evidence="15" type="primary">LOC108681422</name>
</gene>
<evidence type="ECO:0000256" key="9">
    <source>
        <dbReference type="ARBA" id="ARBA00022801"/>
    </source>
</evidence>
<dbReference type="InterPro" id="IPR026103">
    <property type="entry name" value="HARBI1_animal"/>
</dbReference>
<keyword evidence="8" id="KW-0479">Metal-binding</keyword>
<dbReference type="RefSeq" id="XP_018025936.1">
    <property type="nucleotide sequence ID" value="XM_018170447.2"/>
</dbReference>
<comment type="subcellular location">
    <subcellularLocation>
        <location evidence="3">Cytoplasm</location>
    </subcellularLocation>
    <subcellularLocation>
        <location evidence="2">Nucleus</location>
    </subcellularLocation>
</comment>
<dbReference type="GO" id="GO:0005737">
    <property type="term" value="C:cytoplasm"/>
    <property type="evidence" value="ECO:0007669"/>
    <property type="project" value="UniProtKB-SubCell"/>
</dbReference>
<dbReference type="GeneID" id="108681422"/>
<keyword evidence="6" id="KW-0963">Cytoplasm</keyword>
<name>A0A8B7PKN7_HYAAZ</name>
<accession>A0A8B7PKN7</accession>
<dbReference type="PANTHER" id="PTHR22930">
    <property type="match status" value="1"/>
</dbReference>
<dbReference type="PANTHER" id="PTHR22930:SF250">
    <property type="entry name" value="NUCLEASE HARBI1-LIKE PROTEIN"/>
    <property type="match status" value="1"/>
</dbReference>
<dbReference type="GO" id="GO:0046872">
    <property type="term" value="F:metal ion binding"/>
    <property type="evidence" value="ECO:0007669"/>
    <property type="project" value="UniProtKB-KW"/>
</dbReference>
<dbReference type="Proteomes" id="UP000694843">
    <property type="component" value="Unplaced"/>
</dbReference>
<keyword evidence="14" id="KW-1185">Reference proteome</keyword>
<keyword evidence="10" id="KW-0539">Nucleus</keyword>
<dbReference type="OrthoDB" id="6376883at2759"/>
<dbReference type="Pfam" id="PF13359">
    <property type="entry name" value="DDE_Tnp_4"/>
    <property type="match status" value="1"/>
</dbReference>
<comment type="similarity">
    <text evidence="4">Belongs to the HARBI1 family.</text>
</comment>
<organism evidence="14 15">
    <name type="scientific">Hyalella azteca</name>
    <name type="common">Amphipod</name>
    <dbReference type="NCBI Taxonomy" id="294128"/>
    <lineage>
        <taxon>Eukaryota</taxon>
        <taxon>Metazoa</taxon>
        <taxon>Ecdysozoa</taxon>
        <taxon>Arthropoda</taxon>
        <taxon>Crustacea</taxon>
        <taxon>Multicrustacea</taxon>
        <taxon>Malacostraca</taxon>
        <taxon>Eumalacostraca</taxon>
        <taxon>Peracarida</taxon>
        <taxon>Amphipoda</taxon>
        <taxon>Senticaudata</taxon>
        <taxon>Talitrida</taxon>
        <taxon>Talitroidea</taxon>
        <taxon>Hyalellidae</taxon>
        <taxon>Hyalella</taxon>
    </lineage>
</organism>
<dbReference type="PRINTS" id="PR02086">
    <property type="entry name" value="PUTNUCHARBI1"/>
</dbReference>
<evidence type="ECO:0000256" key="11">
    <source>
        <dbReference type="ARBA" id="ARBA00030126"/>
    </source>
</evidence>
<evidence type="ECO:0000256" key="8">
    <source>
        <dbReference type="ARBA" id="ARBA00022723"/>
    </source>
</evidence>
<feature type="domain" description="DDE Tnp4" evidence="13">
    <location>
        <begin position="28"/>
        <end position="156"/>
    </location>
</feature>
<evidence type="ECO:0000256" key="3">
    <source>
        <dbReference type="ARBA" id="ARBA00004496"/>
    </source>
</evidence>
<evidence type="ECO:0000313" key="14">
    <source>
        <dbReference type="Proteomes" id="UP000694843"/>
    </source>
</evidence>
<dbReference type="GO" id="GO:0016787">
    <property type="term" value="F:hydrolase activity"/>
    <property type="evidence" value="ECO:0007669"/>
    <property type="project" value="UniProtKB-KW"/>
</dbReference>
<evidence type="ECO:0000256" key="12">
    <source>
        <dbReference type="ARBA" id="ARBA00045850"/>
    </source>
</evidence>
<dbReference type="InterPro" id="IPR045249">
    <property type="entry name" value="HARBI1-like"/>
</dbReference>
<evidence type="ECO:0000256" key="6">
    <source>
        <dbReference type="ARBA" id="ARBA00022490"/>
    </source>
</evidence>
<dbReference type="OMA" id="LLEWREP"/>
<proteinExistence type="inferred from homology"/>
<evidence type="ECO:0000313" key="15">
    <source>
        <dbReference type="RefSeq" id="XP_018025936.1"/>
    </source>
</evidence>
<dbReference type="GO" id="GO:0004518">
    <property type="term" value="F:nuclease activity"/>
    <property type="evidence" value="ECO:0007669"/>
    <property type="project" value="UniProtKB-KW"/>
</dbReference>
<comment type="function">
    <text evidence="12">Transposase-derived protein that may have nuclease activity. Does not have transposase activity.</text>
</comment>
<reference evidence="15" key="1">
    <citation type="submission" date="2025-08" db="UniProtKB">
        <authorList>
            <consortium name="RefSeq"/>
        </authorList>
    </citation>
    <scope>IDENTIFICATION</scope>
    <source>
        <tissue evidence="15">Whole organism</tissue>
    </source>
</reference>
<dbReference type="KEGG" id="hazt:108681422"/>
<feature type="non-terminal residue" evidence="15">
    <location>
        <position position="161"/>
    </location>
</feature>
<evidence type="ECO:0000256" key="4">
    <source>
        <dbReference type="ARBA" id="ARBA00006958"/>
    </source>
</evidence>
<comment type="cofactor">
    <cofactor evidence="1">
        <name>a divalent metal cation</name>
        <dbReference type="ChEBI" id="CHEBI:60240"/>
    </cofactor>
</comment>
<evidence type="ECO:0000256" key="1">
    <source>
        <dbReference type="ARBA" id="ARBA00001968"/>
    </source>
</evidence>
<evidence type="ECO:0000256" key="10">
    <source>
        <dbReference type="ARBA" id="ARBA00023242"/>
    </source>
</evidence>
<evidence type="ECO:0000256" key="2">
    <source>
        <dbReference type="ARBA" id="ARBA00004123"/>
    </source>
</evidence>
<dbReference type="GO" id="GO:0005634">
    <property type="term" value="C:nucleus"/>
    <property type="evidence" value="ECO:0007669"/>
    <property type="project" value="UniProtKB-SubCell"/>
</dbReference>